<accession>A0A0K1P7I3</accession>
<dbReference type="Proteomes" id="UP000067243">
    <property type="component" value="Chromosome"/>
</dbReference>
<dbReference type="RefSeq" id="WP_075048451.1">
    <property type="nucleotide sequence ID" value="NZ_CP012328.1"/>
</dbReference>
<organism evidence="1 2">
    <name type="scientific">Spiroplasma turonicum</name>
    <dbReference type="NCBI Taxonomy" id="216946"/>
    <lineage>
        <taxon>Bacteria</taxon>
        <taxon>Bacillati</taxon>
        <taxon>Mycoplasmatota</taxon>
        <taxon>Mollicutes</taxon>
        <taxon>Entomoplasmatales</taxon>
        <taxon>Spiroplasmataceae</taxon>
        <taxon>Spiroplasma</taxon>
    </lineage>
</organism>
<dbReference type="PATRIC" id="fig|216946.3.peg.637"/>
<dbReference type="EMBL" id="CP012328">
    <property type="protein sequence ID" value="AKU79867.1"/>
    <property type="molecule type" value="Genomic_DNA"/>
</dbReference>
<dbReference type="KEGG" id="stur:STURON_00621"/>
<protein>
    <submittedName>
        <fullName evidence="1">Uncharacterized protein</fullName>
    </submittedName>
</protein>
<dbReference type="OrthoDB" id="388325at2"/>
<evidence type="ECO:0000313" key="2">
    <source>
        <dbReference type="Proteomes" id="UP000067243"/>
    </source>
</evidence>
<sequence length="309" mass="36729">MKITNKITNKNYTFTFLDKNIFLLNDIEMIEDINNCLSLIFSNKFSTSDYDISMSKNDIQIDKSNCKLVRIPSFLEFSKDICGGNKSILKDLIILCLKYNAFSSESITNLFSFINTIDLCEIKVLENLLNNLNNKFELNFNYLIQDQIINYIAEQTILEISHKNDNDNVVLLNQKKLRSIYIEILKLLLVIEDKNLFFIFINPFFGLDYNSMKDYFDEILNLKNYIIITDKFLTEDYIDYWNLKLYINNNFIDFSNIYDDLKFYMNFSNTDNLDKFKAELLENIYKIIINFNNKLIDLNYPVFQYIINL</sequence>
<reference evidence="1 2" key="1">
    <citation type="journal article" date="2015" name="Genome Announc.">
        <title>Complete Genome Sequence of Spiroplasma turonicum Strain Tab4cT, a Parasite of a Horse Fly, Haematopota sp. (Diptera: Tabanidae).</title>
        <authorList>
            <person name="Davis R.E."/>
            <person name="Shao J."/>
            <person name="Zhao Y."/>
            <person name="Gasparich G.E."/>
            <person name="Gaynor B.J."/>
            <person name="Donofrio N."/>
        </authorList>
    </citation>
    <scope>NUCLEOTIDE SEQUENCE [LARGE SCALE GENOMIC DNA]</scope>
    <source>
        <strain evidence="1 2">Tab4c</strain>
    </source>
</reference>
<dbReference type="AlphaFoldDB" id="A0A0K1P7I3"/>
<keyword evidence="2" id="KW-1185">Reference proteome</keyword>
<gene>
    <name evidence="1" type="ORF">STURON_00621</name>
</gene>
<proteinExistence type="predicted"/>
<dbReference type="STRING" id="216946.STURO_v1c06200"/>
<evidence type="ECO:0000313" key="1">
    <source>
        <dbReference type="EMBL" id="AKU79867.1"/>
    </source>
</evidence>
<name>A0A0K1P7I3_9MOLU</name>